<evidence type="ECO:0008006" key="4">
    <source>
        <dbReference type="Google" id="ProtNLM"/>
    </source>
</evidence>
<dbReference type="EMBL" id="CP059399">
    <property type="protein sequence ID" value="QLY33970.1"/>
    <property type="molecule type" value="Genomic_DNA"/>
</dbReference>
<dbReference type="CDD" id="cd01029">
    <property type="entry name" value="TOPRIM_primases"/>
    <property type="match status" value="1"/>
</dbReference>
<reference evidence="2 3" key="1">
    <citation type="submission" date="2020-07" db="EMBL/GenBank/DDBJ databases">
        <authorList>
            <person name="Zhuang K."/>
            <person name="Ran Y."/>
        </authorList>
    </citation>
    <scope>NUCLEOTIDE SEQUENCE [LARGE SCALE GENOMIC DNA]</scope>
    <source>
        <strain evidence="2 3">WCH-YHL-001</strain>
    </source>
</reference>
<organism evidence="2 3">
    <name type="scientific">Nocardia huaxiensis</name>
    <dbReference type="NCBI Taxonomy" id="2755382"/>
    <lineage>
        <taxon>Bacteria</taxon>
        <taxon>Bacillati</taxon>
        <taxon>Actinomycetota</taxon>
        <taxon>Actinomycetes</taxon>
        <taxon>Mycobacteriales</taxon>
        <taxon>Nocardiaceae</taxon>
        <taxon>Nocardia</taxon>
    </lineage>
</organism>
<name>A0A7D6VNX3_9NOCA</name>
<dbReference type="Gene3D" id="3.40.1360.10">
    <property type="match status" value="1"/>
</dbReference>
<dbReference type="SUPFAM" id="SSF56731">
    <property type="entry name" value="DNA primase core"/>
    <property type="match status" value="1"/>
</dbReference>
<sequence length="335" mass="37645">MNHDPAHGRSWQLITAALTAKMGPGRDRARWTLFLCPVHEADGQPHTPSLGVRYDPQQEKTIVRCFAHCDDEDVLDKLGLRVRDMWDRLPDRNPSQAQQCGQRRPPAAGQRQHQQRMSLADKAIDYTQLPPPSRPDLGAAIGPTENVCAYLYRRADGREEGVVVRRTTPHERGDQKSFTQARWTGTAWEPTGFASIPYRLPEVVDGVRAGRDIYVVEGEKDVQRAMDAGLVATCNAQGAGNWTEQHARWLHGAGRVIVVADRDRPGYRHAAKVADTLHGHVGEVRVFEPAVGKDLSDHLDAGHRIEDLAMVPYLDRHYRQPRPGPQQQRQTTRSR</sequence>
<accession>A0A7D6VNX3</accession>
<proteinExistence type="predicted"/>
<protein>
    <recommendedName>
        <fullName evidence="4">Toprim domain-containing protein</fullName>
    </recommendedName>
</protein>
<gene>
    <name evidence="2" type="ORF">H0264_18595</name>
</gene>
<dbReference type="KEGG" id="nhu:H0264_18595"/>
<keyword evidence="3" id="KW-1185">Reference proteome</keyword>
<dbReference type="AlphaFoldDB" id="A0A7D6VNX3"/>
<evidence type="ECO:0000313" key="2">
    <source>
        <dbReference type="EMBL" id="QLY33970.1"/>
    </source>
</evidence>
<evidence type="ECO:0000256" key="1">
    <source>
        <dbReference type="SAM" id="MobiDB-lite"/>
    </source>
</evidence>
<feature type="region of interest" description="Disordered" evidence="1">
    <location>
        <begin position="89"/>
        <end position="117"/>
    </location>
</feature>
<dbReference type="RefSeq" id="WP_181585134.1">
    <property type="nucleotide sequence ID" value="NZ_CP059399.1"/>
</dbReference>
<dbReference type="Proteomes" id="UP000515512">
    <property type="component" value="Chromosome"/>
</dbReference>
<dbReference type="InterPro" id="IPR034154">
    <property type="entry name" value="TOPRIM_DnaG/twinkle"/>
</dbReference>
<evidence type="ECO:0000313" key="3">
    <source>
        <dbReference type="Proteomes" id="UP000515512"/>
    </source>
</evidence>